<evidence type="ECO:0000313" key="9">
    <source>
        <dbReference type="Proteomes" id="UP001230207"/>
    </source>
</evidence>
<dbReference type="GO" id="GO:0004781">
    <property type="term" value="F:sulfate adenylyltransferase (ATP) activity"/>
    <property type="evidence" value="ECO:0007669"/>
    <property type="project" value="UniProtKB-EC"/>
</dbReference>
<dbReference type="InterPro" id="IPR050100">
    <property type="entry name" value="TRAFAC_GTPase_members"/>
</dbReference>
<comment type="catalytic activity">
    <reaction evidence="6">
        <text>sulfate + ATP + H(+) = adenosine 5'-phosphosulfate + diphosphate</text>
        <dbReference type="Rhea" id="RHEA:18133"/>
        <dbReference type="ChEBI" id="CHEBI:15378"/>
        <dbReference type="ChEBI" id="CHEBI:16189"/>
        <dbReference type="ChEBI" id="CHEBI:30616"/>
        <dbReference type="ChEBI" id="CHEBI:33019"/>
        <dbReference type="ChEBI" id="CHEBI:58243"/>
        <dbReference type="EC" id="2.7.7.4"/>
    </reaction>
</comment>
<dbReference type="Pfam" id="PF00009">
    <property type="entry name" value="GTP_EFTU"/>
    <property type="match status" value="1"/>
</dbReference>
<dbReference type="EC" id="2.7.7.4" evidence="6"/>
<dbReference type="CDD" id="cd04095">
    <property type="entry name" value="CysN_NoDQ_III"/>
    <property type="match status" value="1"/>
</dbReference>
<dbReference type="PRINTS" id="PR00315">
    <property type="entry name" value="ELONGATNFCT"/>
</dbReference>
<dbReference type="InterPro" id="IPR054696">
    <property type="entry name" value="GTP-eEF1A_C"/>
</dbReference>
<evidence type="ECO:0000256" key="2">
    <source>
        <dbReference type="ARBA" id="ARBA00022695"/>
    </source>
</evidence>
<evidence type="ECO:0000313" key="8">
    <source>
        <dbReference type="EMBL" id="MDQ0319487.1"/>
    </source>
</evidence>
<dbReference type="NCBIfam" id="NF003478">
    <property type="entry name" value="PRK05124.1"/>
    <property type="match status" value="1"/>
</dbReference>
<dbReference type="InterPro" id="IPR011779">
    <property type="entry name" value="SO4_adenylTrfase_lsu"/>
</dbReference>
<dbReference type="InterPro" id="IPR041757">
    <property type="entry name" value="CysN_GTP-bd"/>
</dbReference>
<dbReference type="Gene3D" id="2.40.30.10">
    <property type="entry name" value="Translation factors"/>
    <property type="match status" value="2"/>
</dbReference>
<dbReference type="CDD" id="cd03695">
    <property type="entry name" value="CysN_NodQ_II"/>
    <property type="match status" value="1"/>
</dbReference>
<sequence>MTVSATAHSSTGQATAEQTAAIETGTANISAFPAVDAQRQPRDTRPLRLITCGSVDDGKSTLIGRLLWDTKAVKEDQAATLRRDSGKQNDLGLPDFALLLDGLQAEREQGITIDVAYRYFATDKRAFIVADTPGHEQYTRNMATGASTADLAVLLVDARVGLLEQTRRHATIATLMGIKQFVLAVNKIDLTGYDRARFDAISHEFRELALSLGVRQITAIPVSALKGENVVYDGKASMPWYEGPTLVEVLELATVRSAQTVGFRLPVQRVSRPGESFRGYQGTVAGGAVKPGDSVVILPSGMVANVTKIVTFDLVRNAAVAGDAITLVLDRQVDVSRGDMIVSIDAQPQTGLAFDAQIVALQPDGIQPGKRYWLKSGSRRQRVTVQPSSQLDLKNGKWSHHTDGLGMNAIGKVHLSFDEQAVFDSYEQNRTTGAFILIDPDTNNTVAGGMITAKRSALAGIHTDDTRVLLSLPADLADKILASELFASRREEAEVRRISAGKAAEILGDIDG</sequence>
<organism evidence="8 9">
    <name type="scientific">Pararhizobium capsulatum DSM 1112</name>
    <dbReference type="NCBI Taxonomy" id="1121113"/>
    <lineage>
        <taxon>Bacteria</taxon>
        <taxon>Pseudomonadati</taxon>
        <taxon>Pseudomonadota</taxon>
        <taxon>Alphaproteobacteria</taxon>
        <taxon>Hyphomicrobiales</taxon>
        <taxon>Rhizobiaceae</taxon>
        <taxon>Rhizobium/Agrobacterium group</taxon>
        <taxon>Pararhizobium</taxon>
    </lineage>
</organism>
<dbReference type="Pfam" id="PF22594">
    <property type="entry name" value="GTP-eEF1A_C"/>
    <property type="match status" value="1"/>
</dbReference>
<protein>
    <recommendedName>
        <fullName evidence="6">Sulfate adenylyltransferase subunit 1</fullName>
        <ecNumber evidence="6">2.7.7.4</ecNumber>
    </recommendedName>
    <alternativeName>
        <fullName evidence="6">ATP-sulfurylase large subunit</fullName>
    </alternativeName>
    <alternativeName>
        <fullName evidence="6">Sulfate adenylate transferase</fullName>
        <shortName evidence="6">SAT</shortName>
    </alternativeName>
</protein>
<comment type="caution">
    <text evidence="8">The sequence shown here is derived from an EMBL/GenBank/DDBJ whole genome shotgun (WGS) entry which is preliminary data.</text>
</comment>
<name>A0ABU0BNE4_9HYPH</name>
<dbReference type="InterPro" id="IPR009001">
    <property type="entry name" value="Transl_elong_EF1A/Init_IF2_C"/>
</dbReference>
<comment type="subunit">
    <text evidence="6">Heterodimer composed of CysD, the smaller subunit, and CysN.</text>
</comment>
<dbReference type="NCBIfam" id="TIGR02034">
    <property type="entry name" value="CysN"/>
    <property type="match status" value="1"/>
</dbReference>
<evidence type="ECO:0000259" key="7">
    <source>
        <dbReference type="PROSITE" id="PS51722"/>
    </source>
</evidence>
<dbReference type="EMBL" id="JAUSVF010000001">
    <property type="protein sequence ID" value="MDQ0319487.1"/>
    <property type="molecule type" value="Genomic_DNA"/>
</dbReference>
<reference evidence="8 9" key="1">
    <citation type="submission" date="2023-07" db="EMBL/GenBank/DDBJ databases">
        <title>Genomic Encyclopedia of Type Strains, Phase IV (KMG-IV): sequencing the most valuable type-strain genomes for metagenomic binning, comparative biology and taxonomic classification.</title>
        <authorList>
            <person name="Goeker M."/>
        </authorList>
    </citation>
    <scope>NUCLEOTIDE SEQUENCE [LARGE SCALE GENOMIC DNA]</scope>
    <source>
        <strain evidence="8 9">DSM 1112</strain>
    </source>
</reference>
<feature type="binding site" evidence="6">
    <location>
        <begin position="53"/>
        <end position="60"/>
    </location>
    <ligand>
        <name>GTP</name>
        <dbReference type="ChEBI" id="CHEBI:37565"/>
    </ligand>
</feature>
<dbReference type="CDD" id="cd04166">
    <property type="entry name" value="CysN_ATPS"/>
    <property type="match status" value="1"/>
</dbReference>
<evidence type="ECO:0000256" key="4">
    <source>
        <dbReference type="ARBA" id="ARBA00022840"/>
    </source>
</evidence>
<dbReference type="RefSeq" id="WP_307228434.1">
    <property type="nucleotide sequence ID" value="NZ_JAUSVF010000001.1"/>
</dbReference>
<dbReference type="InterPro" id="IPR044138">
    <property type="entry name" value="CysN_II"/>
</dbReference>
<evidence type="ECO:0000256" key="1">
    <source>
        <dbReference type="ARBA" id="ARBA00022679"/>
    </source>
</evidence>
<dbReference type="SUPFAM" id="SSF50465">
    <property type="entry name" value="EF-Tu/eEF-1alpha/eIF2-gamma C-terminal domain"/>
    <property type="match status" value="1"/>
</dbReference>
<dbReference type="SUPFAM" id="SSF52540">
    <property type="entry name" value="P-loop containing nucleoside triphosphate hydrolases"/>
    <property type="match status" value="1"/>
</dbReference>
<feature type="binding site" evidence="6">
    <location>
        <begin position="186"/>
        <end position="189"/>
    </location>
    <ligand>
        <name>GTP</name>
        <dbReference type="ChEBI" id="CHEBI:37565"/>
    </ligand>
</feature>
<feature type="domain" description="Tr-type G" evidence="7">
    <location>
        <begin position="44"/>
        <end position="259"/>
    </location>
</feature>
<keyword evidence="2 6" id="KW-0548">Nucleotidyltransferase</keyword>
<comment type="function">
    <text evidence="6">With CysD forms the ATP sulfurylase (ATPS) that catalyzes the adenylation of sulfate producing adenosine 5'-phosphosulfate (APS) and diphosphate, the first enzymatic step in sulfur assimilation pathway. APS synthesis involves the formation of a high-energy phosphoric-sulfuric acid anhydride bond driven by GTP hydrolysis by CysN coupled to ATP hydrolysis by CysD.</text>
</comment>
<dbReference type="SUPFAM" id="SSF50447">
    <property type="entry name" value="Translation proteins"/>
    <property type="match status" value="1"/>
</dbReference>
<dbReference type="PROSITE" id="PS51722">
    <property type="entry name" value="G_TR_2"/>
    <property type="match status" value="1"/>
</dbReference>
<keyword evidence="1 6" id="KW-0808">Transferase</keyword>
<proteinExistence type="inferred from homology"/>
<dbReference type="InterPro" id="IPR027417">
    <property type="entry name" value="P-loop_NTPase"/>
</dbReference>
<dbReference type="InterPro" id="IPR000795">
    <property type="entry name" value="T_Tr_GTP-bd_dom"/>
</dbReference>
<gene>
    <name evidence="6" type="primary">cysN</name>
    <name evidence="8" type="ORF">QO002_001625</name>
</gene>
<evidence type="ECO:0000256" key="6">
    <source>
        <dbReference type="HAMAP-Rule" id="MF_00062"/>
    </source>
</evidence>
<comment type="similarity">
    <text evidence="6">Belongs to the TRAFAC class translation factor GTPase superfamily. Classic translation factor GTPase family. CysN/NodQ subfamily.</text>
</comment>
<feature type="binding site" evidence="6">
    <location>
        <begin position="131"/>
        <end position="135"/>
    </location>
    <ligand>
        <name>GTP</name>
        <dbReference type="ChEBI" id="CHEBI:37565"/>
    </ligand>
</feature>
<keyword evidence="4 6" id="KW-0067">ATP-binding</keyword>
<dbReference type="PROSITE" id="PS00301">
    <property type="entry name" value="G_TR_1"/>
    <property type="match status" value="1"/>
</dbReference>
<dbReference type="Proteomes" id="UP001230207">
    <property type="component" value="Unassembled WGS sequence"/>
</dbReference>
<comment type="pathway">
    <text evidence="6">Sulfur metabolism; hydrogen sulfide biosynthesis; sulfite from sulfate: step 1/3.</text>
</comment>
<accession>A0ABU0BNE4</accession>
<keyword evidence="5 6" id="KW-0342">GTP-binding</keyword>
<keyword evidence="9" id="KW-1185">Reference proteome</keyword>
<dbReference type="Gene3D" id="3.40.50.300">
    <property type="entry name" value="P-loop containing nucleotide triphosphate hydrolases"/>
    <property type="match status" value="1"/>
</dbReference>
<evidence type="ECO:0000256" key="3">
    <source>
        <dbReference type="ARBA" id="ARBA00022741"/>
    </source>
</evidence>
<dbReference type="InterPro" id="IPR031157">
    <property type="entry name" value="G_TR_CS"/>
</dbReference>
<dbReference type="InterPro" id="IPR009000">
    <property type="entry name" value="Transl_B-barrel_sf"/>
</dbReference>
<dbReference type="InterPro" id="IPR044139">
    <property type="entry name" value="CysN_NoDQ_III"/>
</dbReference>
<evidence type="ECO:0000256" key="5">
    <source>
        <dbReference type="ARBA" id="ARBA00023134"/>
    </source>
</evidence>
<dbReference type="PANTHER" id="PTHR23115">
    <property type="entry name" value="TRANSLATION FACTOR"/>
    <property type="match status" value="1"/>
</dbReference>
<keyword evidence="3 6" id="KW-0547">Nucleotide-binding</keyword>
<dbReference type="HAMAP" id="MF_00062">
    <property type="entry name" value="Sulf_adenylyltr_sub1"/>
    <property type="match status" value="1"/>
</dbReference>